<comment type="caution">
    <text evidence="1">The sequence shown here is derived from an EMBL/GenBank/DDBJ whole genome shotgun (WGS) entry which is preliminary data.</text>
</comment>
<dbReference type="InterPro" id="IPR012675">
    <property type="entry name" value="Beta-grasp_dom_sf"/>
</dbReference>
<dbReference type="Gene3D" id="3.10.20.30">
    <property type="match status" value="1"/>
</dbReference>
<dbReference type="SUPFAM" id="SSF54292">
    <property type="entry name" value="2Fe-2S ferredoxin-like"/>
    <property type="match status" value="1"/>
</dbReference>
<dbReference type="EMBL" id="JBCGDP010000002">
    <property type="protein sequence ID" value="MEM0575451.1"/>
    <property type="molecule type" value="Genomic_DNA"/>
</dbReference>
<protein>
    <submittedName>
        <fullName evidence="1">2Fe-2S iron-sulfur cluster-binding protein</fullName>
    </submittedName>
</protein>
<name>A0ABU9NM52_9FLAO</name>
<reference evidence="1 2" key="1">
    <citation type="submission" date="2024-03" db="EMBL/GenBank/DDBJ databases">
        <title>Two novel species of the genus Flavobacterium exhibiting potentially degradation of complex polysaccharides.</title>
        <authorList>
            <person name="Lian X."/>
        </authorList>
    </citation>
    <scope>NUCLEOTIDE SEQUENCE [LARGE SCALE GENOMIC DNA]</scope>
    <source>
        <strain evidence="1 2">N6</strain>
    </source>
</reference>
<proteinExistence type="predicted"/>
<sequence>MIENKIHIKVFFNNEVHNIITYKNEYRNLMQLLADRLVLDDFGECKGEGKCGTCMILAINKSYSKSDYYRNELNTLSKFKNERDNLRLSCQLLINEEIQGLHLEITEAI</sequence>
<keyword evidence="2" id="KW-1185">Reference proteome</keyword>
<evidence type="ECO:0000313" key="2">
    <source>
        <dbReference type="Proteomes" id="UP001468798"/>
    </source>
</evidence>
<accession>A0ABU9NM52</accession>
<dbReference type="InterPro" id="IPR036010">
    <property type="entry name" value="2Fe-2S_ferredoxin-like_sf"/>
</dbReference>
<organism evidence="1 2">
    <name type="scientific">Flavobacterium polysaccharolyticum</name>
    <dbReference type="NCBI Taxonomy" id="3133148"/>
    <lineage>
        <taxon>Bacteria</taxon>
        <taxon>Pseudomonadati</taxon>
        <taxon>Bacteroidota</taxon>
        <taxon>Flavobacteriia</taxon>
        <taxon>Flavobacteriales</taxon>
        <taxon>Flavobacteriaceae</taxon>
        <taxon>Flavobacterium</taxon>
    </lineage>
</organism>
<dbReference type="Proteomes" id="UP001468798">
    <property type="component" value="Unassembled WGS sequence"/>
</dbReference>
<gene>
    <name evidence="1" type="ORF">WFZ86_02990</name>
</gene>
<dbReference type="RefSeq" id="WP_315172251.1">
    <property type="nucleotide sequence ID" value="NZ_JBCGDP010000002.1"/>
</dbReference>
<evidence type="ECO:0000313" key="1">
    <source>
        <dbReference type="EMBL" id="MEM0575451.1"/>
    </source>
</evidence>